<keyword evidence="3 5" id="KW-0378">Hydrolase</keyword>
<accession>A0ABQ2ZBF7</accession>
<comment type="similarity">
    <text evidence="1">Belongs to the peptidase S33 family.</text>
</comment>
<feature type="domain" description="Epoxide hydrolase N-terminal" evidence="4">
    <location>
        <begin position="9"/>
        <end position="120"/>
    </location>
</feature>
<evidence type="ECO:0000313" key="6">
    <source>
        <dbReference type="Proteomes" id="UP000653056"/>
    </source>
</evidence>
<dbReference type="InterPro" id="IPR010497">
    <property type="entry name" value="Epoxide_hydro_N"/>
</dbReference>
<dbReference type="PANTHER" id="PTHR21661">
    <property type="entry name" value="EPOXIDE HYDROLASE 1-RELATED"/>
    <property type="match status" value="1"/>
</dbReference>
<evidence type="ECO:0000256" key="3">
    <source>
        <dbReference type="ARBA" id="ARBA00022801"/>
    </source>
</evidence>
<protein>
    <submittedName>
        <fullName evidence="5">Epoxide hydrolase</fullName>
    </submittedName>
</protein>
<dbReference type="InterPro" id="IPR016292">
    <property type="entry name" value="Epoxide_hydrolase"/>
</dbReference>
<dbReference type="PIRSF" id="PIRSF001112">
    <property type="entry name" value="Epoxide_hydrolase"/>
    <property type="match status" value="1"/>
</dbReference>
<keyword evidence="6" id="KW-1185">Reference proteome</keyword>
<dbReference type="SUPFAM" id="SSF53474">
    <property type="entry name" value="alpha/beta-Hydrolases"/>
    <property type="match status" value="1"/>
</dbReference>
<comment type="caution">
    <text evidence="5">The sequence shown here is derived from an EMBL/GenBank/DDBJ whole genome shotgun (WGS) entry which is preliminary data.</text>
</comment>
<name>A0ABQ2ZBF7_9GAMM</name>
<reference evidence="6" key="1">
    <citation type="journal article" date="2019" name="Int. J. Syst. Evol. Microbiol.">
        <title>The Global Catalogue of Microorganisms (GCM) 10K type strain sequencing project: providing services to taxonomists for standard genome sequencing and annotation.</title>
        <authorList>
            <consortium name="The Broad Institute Genomics Platform"/>
            <consortium name="The Broad Institute Genome Sequencing Center for Infectious Disease"/>
            <person name="Wu L."/>
            <person name="Ma J."/>
        </authorList>
    </citation>
    <scope>NUCLEOTIDE SEQUENCE [LARGE SCALE GENOMIC DNA]</scope>
    <source>
        <strain evidence="6">KCTC 22228</strain>
    </source>
</reference>
<dbReference type="GO" id="GO:0016787">
    <property type="term" value="F:hydrolase activity"/>
    <property type="evidence" value="ECO:0007669"/>
    <property type="project" value="UniProtKB-KW"/>
</dbReference>
<dbReference type="Proteomes" id="UP000653056">
    <property type="component" value="Unassembled WGS sequence"/>
</dbReference>
<evidence type="ECO:0000313" key="5">
    <source>
        <dbReference type="EMBL" id="GGY07857.1"/>
    </source>
</evidence>
<sequence length="428" mass="47913">MNRLTSDVQAFEAHATDADLDDLRARLAAARLPEAETVYRAAPDPRRWEQGVPLADLVDVVDYWRTEYDWRSFEVRLNRIGQFRTTIDCLGIHFLHRRSARADATPLILTHGWPGSIAEFVDVVDELADPKDPDAPAFHVVVPSLPGFGYSDKPATTGWGTGKIAAAWVELMGRLGYSKFAAHGGDWGGVITTVLGGRFPAHVLGIHTTLAQAPPGLTMDGLTAAERKWAEDTRDFWLHRAAYAKQQATRPQTIGYSLVDSPVGLLAWILDKFAEWTDTEDSPFETISRDRILDDVTLYWLTRTGASSARIYYESHGGVNSLDPELRVDVPSAISIYPRDIEKCPRPWAQERYRQIVRWRTPESGGIFRRWRFPSISSRTCKKASRQCWPLIGERGWVPYSNSGTWPATSPGACSKPEASDHAYTLDC</sequence>
<dbReference type="EMBL" id="BMXS01000029">
    <property type="protein sequence ID" value="GGY07857.1"/>
    <property type="molecule type" value="Genomic_DNA"/>
</dbReference>
<dbReference type="Gene3D" id="3.40.50.1820">
    <property type="entry name" value="alpha/beta hydrolase"/>
    <property type="match status" value="1"/>
</dbReference>
<evidence type="ECO:0000259" key="4">
    <source>
        <dbReference type="Pfam" id="PF06441"/>
    </source>
</evidence>
<evidence type="ECO:0000256" key="2">
    <source>
        <dbReference type="ARBA" id="ARBA00022797"/>
    </source>
</evidence>
<dbReference type="InterPro" id="IPR029058">
    <property type="entry name" value="AB_hydrolase_fold"/>
</dbReference>
<organism evidence="5 6">
    <name type="scientific">Litchfieldella qijiaojingensis</name>
    <dbReference type="NCBI Taxonomy" id="980347"/>
    <lineage>
        <taxon>Bacteria</taxon>
        <taxon>Pseudomonadati</taxon>
        <taxon>Pseudomonadota</taxon>
        <taxon>Gammaproteobacteria</taxon>
        <taxon>Oceanospirillales</taxon>
        <taxon>Halomonadaceae</taxon>
        <taxon>Litchfieldella</taxon>
    </lineage>
</organism>
<dbReference type="PRINTS" id="PR00412">
    <property type="entry name" value="EPOXHYDRLASE"/>
</dbReference>
<dbReference type="Pfam" id="PF06441">
    <property type="entry name" value="EHN"/>
    <property type="match status" value="1"/>
</dbReference>
<evidence type="ECO:0000256" key="1">
    <source>
        <dbReference type="ARBA" id="ARBA00010088"/>
    </source>
</evidence>
<dbReference type="PANTHER" id="PTHR21661:SF35">
    <property type="entry name" value="EPOXIDE HYDROLASE"/>
    <property type="match status" value="1"/>
</dbReference>
<dbReference type="InterPro" id="IPR000639">
    <property type="entry name" value="Epox_hydrolase-like"/>
</dbReference>
<gene>
    <name evidence="5" type="ORF">GCM10007160_39090</name>
</gene>
<proteinExistence type="inferred from homology"/>
<keyword evidence="2" id="KW-0058">Aromatic hydrocarbons catabolism</keyword>